<proteinExistence type="predicted"/>
<dbReference type="GO" id="GO:0003676">
    <property type="term" value="F:nucleic acid binding"/>
    <property type="evidence" value="ECO:0007669"/>
    <property type="project" value="InterPro"/>
</dbReference>
<name>A0AAU7F873_9NEIS</name>
<organism evidence="1">
    <name type="scientific">Chitinibacter mangrovi</name>
    <dbReference type="NCBI Taxonomy" id="3153927"/>
    <lineage>
        <taxon>Bacteria</taxon>
        <taxon>Pseudomonadati</taxon>
        <taxon>Pseudomonadota</taxon>
        <taxon>Betaproteobacteria</taxon>
        <taxon>Neisseriales</taxon>
        <taxon>Chitinibacteraceae</taxon>
        <taxon>Chitinibacter</taxon>
    </lineage>
</organism>
<evidence type="ECO:0008006" key="2">
    <source>
        <dbReference type="Google" id="ProtNLM"/>
    </source>
</evidence>
<protein>
    <recommendedName>
        <fullName evidence="2">Restriction endonuclease type IV Mrr domain-containing protein</fullName>
    </recommendedName>
</protein>
<gene>
    <name evidence="1" type="ORF">ABHF33_13445</name>
</gene>
<dbReference type="InterPro" id="IPR011856">
    <property type="entry name" value="tRNA_endonuc-like_dom_sf"/>
</dbReference>
<evidence type="ECO:0000313" key="1">
    <source>
        <dbReference type="EMBL" id="XBM00054.1"/>
    </source>
</evidence>
<dbReference type="Gene3D" id="3.40.1350.10">
    <property type="match status" value="1"/>
</dbReference>
<sequence length="123" mass="13780">MPKLTEQSRAPKLIGDFGEGLVTYALIKGGYEVAHVDHVGADLIAEKKGARIAVSVKTRNRNTETHESDMVVITHDNIKKLEFFASQFGGMEPVFAQVICHAKLNCIHLFMIKVKDIKQYLIR</sequence>
<dbReference type="InterPro" id="IPR011335">
    <property type="entry name" value="Restrct_endonuc-II-like"/>
</dbReference>
<dbReference type="RefSeq" id="WP_348944421.1">
    <property type="nucleotide sequence ID" value="NZ_CP157355.1"/>
</dbReference>
<accession>A0AAU7F873</accession>
<dbReference type="KEGG" id="cmav:ABHF33_13445"/>
<reference evidence="1" key="1">
    <citation type="submission" date="2024-05" db="EMBL/GenBank/DDBJ databases">
        <authorList>
            <person name="Yang L."/>
            <person name="Pan L."/>
        </authorList>
    </citation>
    <scope>NUCLEOTIDE SEQUENCE</scope>
    <source>
        <strain evidence="1">FCG-7</strain>
    </source>
</reference>
<dbReference type="SUPFAM" id="SSF52980">
    <property type="entry name" value="Restriction endonuclease-like"/>
    <property type="match status" value="1"/>
</dbReference>
<dbReference type="EMBL" id="CP157355">
    <property type="protein sequence ID" value="XBM00054.1"/>
    <property type="molecule type" value="Genomic_DNA"/>
</dbReference>
<dbReference type="AlphaFoldDB" id="A0AAU7F873"/>